<protein>
    <submittedName>
        <fullName evidence="5">Uncharacterized protein</fullName>
    </submittedName>
</protein>
<keyword evidence="4" id="KW-1185">Reference proteome</keyword>
<dbReference type="Gene3D" id="3.40.50.720">
    <property type="entry name" value="NAD(P)-binding Rossmann-like Domain"/>
    <property type="match status" value="1"/>
</dbReference>
<dbReference type="PRINTS" id="PR00081">
    <property type="entry name" value="GDHRDH"/>
</dbReference>
<dbReference type="WBParaSite" id="PSAMB.scaffold208size65820.g3375.t1">
    <property type="protein sequence ID" value="PSAMB.scaffold208size65820.g3375.t1"/>
    <property type="gene ID" value="PSAMB.scaffold208size65820.g3375"/>
</dbReference>
<dbReference type="SUPFAM" id="SSF51735">
    <property type="entry name" value="NAD(P)-binding Rossmann-fold domains"/>
    <property type="match status" value="1"/>
</dbReference>
<dbReference type="AlphaFoldDB" id="A0A914VJI4"/>
<organism evidence="4 5">
    <name type="scientific">Plectus sambesii</name>
    <dbReference type="NCBI Taxonomy" id="2011161"/>
    <lineage>
        <taxon>Eukaryota</taxon>
        <taxon>Metazoa</taxon>
        <taxon>Ecdysozoa</taxon>
        <taxon>Nematoda</taxon>
        <taxon>Chromadorea</taxon>
        <taxon>Plectida</taxon>
        <taxon>Plectina</taxon>
        <taxon>Plectoidea</taxon>
        <taxon>Plectidae</taxon>
        <taxon>Plectus</taxon>
    </lineage>
</organism>
<dbReference type="CDD" id="cd05325">
    <property type="entry name" value="carb_red_sniffer_like_SDR_c"/>
    <property type="match status" value="1"/>
</dbReference>
<dbReference type="InterPro" id="IPR036291">
    <property type="entry name" value="NAD(P)-bd_dom_sf"/>
</dbReference>
<dbReference type="GO" id="GO:0005737">
    <property type="term" value="C:cytoplasm"/>
    <property type="evidence" value="ECO:0007669"/>
    <property type="project" value="TreeGrafter"/>
</dbReference>
<sequence>MHPRSVLVTGASRGIGLELIRQLAAIKDGPVHVFAACRNPDTAEDLQAIIKDHPQVHPIRLDVEDDASISSAVETVQSILRTTDDGLNLLINNAGISEKQGTGFSVLGAERAVFQRHLDVNSIGPAMVTQAFLPLLKKASSMSNSAKMGAHKAAIVNISSGLGSIGNNTTGTQMVNNAFYRMSKSALNQLTKTLAVDLKNDGILAVAFCPGWVQTDMGGPQAHLKVNDSVSALITTIEKLTDEHSGGYFQHTGETIPY</sequence>
<evidence type="ECO:0000256" key="2">
    <source>
        <dbReference type="ARBA" id="ARBA00023002"/>
    </source>
</evidence>
<evidence type="ECO:0000313" key="5">
    <source>
        <dbReference type="WBParaSite" id="PSAMB.scaffold208size65820.g3375.t1"/>
    </source>
</evidence>
<comment type="similarity">
    <text evidence="3">Belongs to the short-chain dehydrogenases/reductases (SDR) family.</text>
</comment>
<dbReference type="GO" id="GO:0016491">
    <property type="term" value="F:oxidoreductase activity"/>
    <property type="evidence" value="ECO:0007669"/>
    <property type="project" value="UniProtKB-KW"/>
</dbReference>
<evidence type="ECO:0000313" key="4">
    <source>
        <dbReference type="Proteomes" id="UP000887566"/>
    </source>
</evidence>
<name>A0A914VJI4_9BILA</name>
<dbReference type="PANTHER" id="PTHR43544:SF7">
    <property type="entry name" value="NADB-LER2"/>
    <property type="match status" value="1"/>
</dbReference>
<reference evidence="5" key="1">
    <citation type="submission" date="2022-11" db="UniProtKB">
        <authorList>
            <consortium name="WormBaseParasite"/>
        </authorList>
    </citation>
    <scope>IDENTIFICATION</scope>
</reference>
<dbReference type="PANTHER" id="PTHR43544">
    <property type="entry name" value="SHORT-CHAIN DEHYDROGENASE/REDUCTASE"/>
    <property type="match status" value="1"/>
</dbReference>
<dbReference type="Pfam" id="PF00106">
    <property type="entry name" value="adh_short"/>
    <property type="match status" value="1"/>
</dbReference>
<accession>A0A914VJI4</accession>
<dbReference type="Proteomes" id="UP000887566">
    <property type="component" value="Unplaced"/>
</dbReference>
<keyword evidence="1" id="KW-0521">NADP</keyword>
<evidence type="ECO:0000256" key="1">
    <source>
        <dbReference type="ARBA" id="ARBA00022857"/>
    </source>
</evidence>
<proteinExistence type="inferred from homology"/>
<keyword evidence="2" id="KW-0560">Oxidoreductase</keyword>
<dbReference type="InterPro" id="IPR002347">
    <property type="entry name" value="SDR_fam"/>
</dbReference>
<evidence type="ECO:0000256" key="3">
    <source>
        <dbReference type="RuleBase" id="RU000363"/>
    </source>
</evidence>
<dbReference type="InterPro" id="IPR051468">
    <property type="entry name" value="Fungal_SecMetab_SDRs"/>
</dbReference>
<dbReference type="PRINTS" id="PR00080">
    <property type="entry name" value="SDRFAMILY"/>
</dbReference>